<dbReference type="InterPro" id="IPR036702">
    <property type="entry name" value="ComB-like_sf"/>
</dbReference>
<evidence type="ECO:0000256" key="4">
    <source>
        <dbReference type="ARBA" id="ARBA00021948"/>
    </source>
</evidence>
<dbReference type="Pfam" id="PF04029">
    <property type="entry name" value="2-ph_phosp"/>
    <property type="match status" value="1"/>
</dbReference>
<keyword evidence="10" id="KW-1185">Reference proteome</keyword>
<dbReference type="HAMAP" id="MF_00490">
    <property type="entry name" value="ComB"/>
    <property type="match status" value="1"/>
</dbReference>
<dbReference type="EC" id="3.1.3.71" evidence="3 8"/>
<dbReference type="FunFam" id="3.90.1560.10:FF:000001">
    <property type="entry name" value="Probable 2-phosphosulfolactate phosphatase"/>
    <property type="match status" value="1"/>
</dbReference>
<comment type="similarity">
    <text evidence="2 8">Belongs to the ComB family.</text>
</comment>
<gene>
    <name evidence="8 9" type="primary">comB</name>
    <name evidence="9" type="ORF">CLORY_13880</name>
</gene>
<dbReference type="AlphaFoldDB" id="A0A1V4ISN1"/>
<keyword evidence="6 8" id="KW-0460">Magnesium</keyword>
<comment type="caution">
    <text evidence="9">The sequence shown here is derived from an EMBL/GenBank/DDBJ whole genome shotgun (WGS) entry which is preliminary data.</text>
</comment>
<accession>A0A1V4ISN1</accession>
<evidence type="ECO:0000256" key="6">
    <source>
        <dbReference type="ARBA" id="ARBA00022842"/>
    </source>
</evidence>
<dbReference type="GO" id="GO:0000287">
    <property type="term" value="F:magnesium ion binding"/>
    <property type="evidence" value="ECO:0007669"/>
    <property type="project" value="UniProtKB-UniRule"/>
</dbReference>
<evidence type="ECO:0000256" key="5">
    <source>
        <dbReference type="ARBA" id="ARBA00022801"/>
    </source>
</evidence>
<dbReference type="RefSeq" id="WP_079422804.1">
    <property type="nucleotide sequence ID" value="NZ_MZGV01000011.1"/>
</dbReference>
<evidence type="ECO:0000256" key="1">
    <source>
        <dbReference type="ARBA" id="ARBA00001946"/>
    </source>
</evidence>
<evidence type="ECO:0000256" key="8">
    <source>
        <dbReference type="HAMAP-Rule" id="MF_00490"/>
    </source>
</evidence>
<dbReference type="InterPro" id="IPR005238">
    <property type="entry name" value="ComB-like"/>
</dbReference>
<dbReference type="OrthoDB" id="4913at2"/>
<evidence type="ECO:0000313" key="10">
    <source>
        <dbReference type="Proteomes" id="UP000190080"/>
    </source>
</evidence>
<dbReference type="STRING" id="1450648.CLORY_13880"/>
<name>A0A1V4ISN1_9CLOT</name>
<keyword evidence="5 8" id="KW-0378">Hydrolase</keyword>
<protein>
    <recommendedName>
        <fullName evidence="4 8">Probable 2-phosphosulfolactate phosphatase</fullName>
        <ecNumber evidence="3 8">3.1.3.71</ecNumber>
    </recommendedName>
</protein>
<dbReference type="GO" id="GO:0050532">
    <property type="term" value="F:2-phosphosulfolactate phosphatase activity"/>
    <property type="evidence" value="ECO:0007669"/>
    <property type="project" value="UniProtKB-UniRule"/>
</dbReference>
<organism evidence="9 10">
    <name type="scientific">Clostridium oryzae</name>
    <dbReference type="NCBI Taxonomy" id="1450648"/>
    <lineage>
        <taxon>Bacteria</taxon>
        <taxon>Bacillati</taxon>
        <taxon>Bacillota</taxon>
        <taxon>Clostridia</taxon>
        <taxon>Eubacteriales</taxon>
        <taxon>Clostridiaceae</taxon>
        <taxon>Clostridium</taxon>
    </lineage>
</organism>
<comment type="cofactor">
    <cofactor evidence="1 8">
        <name>Mg(2+)</name>
        <dbReference type="ChEBI" id="CHEBI:18420"/>
    </cofactor>
</comment>
<evidence type="ECO:0000256" key="3">
    <source>
        <dbReference type="ARBA" id="ARBA00012953"/>
    </source>
</evidence>
<evidence type="ECO:0000256" key="7">
    <source>
        <dbReference type="ARBA" id="ARBA00033711"/>
    </source>
</evidence>
<dbReference type="SUPFAM" id="SSF142823">
    <property type="entry name" value="ComB-like"/>
    <property type="match status" value="1"/>
</dbReference>
<comment type="catalytic activity">
    <reaction evidence="7 8">
        <text>(2R)-O-phospho-3-sulfolactate + H2O = (2R)-3-sulfolactate + phosphate</text>
        <dbReference type="Rhea" id="RHEA:23416"/>
        <dbReference type="ChEBI" id="CHEBI:15377"/>
        <dbReference type="ChEBI" id="CHEBI:15597"/>
        <dbReference type="ChEBI" id="CHEBI:43474"/>
        <dbReference type="ChEBI" id="CHEBI:58738"/>
        <dbReference type="EC" id="3.1.3.71"/>
    </reaction>
</comment>
<dbReference type="NCBIfam" id="NF002055">
    <property type="entry name" value="PRK00886.1-4"/>
    <property type="match status" value="1"/>
</dbReference>
<proteinExistence type="inferred from homology"/>
<dbReference type="PANTHER" id="PTHR37311:SF1">
    <property type="entry name" value="2-PHOSPHOSULFOLACTATE PHOSPHATASE-RELATED"/>
    <property type="match status" value="1"/>
</dbReference>
<dbReference type="EMBL" id="MZGV01000011">
    <property type="protein sequence ID" value="OPJ63022.1"/>
    <property type="molecule type" value="Genomic_DNA"/>
</dbReference>
<evidence type="ECO:0000256" key="2">
    <source>
        <dbReference type="ARBA" id="ARBA00009997"/>
    </source>
</evidence>
<dbReference type="Gene3D" id="3.90.1560.10">
    <property type="entry name" value="ComB-like"/>
    <property type="match status" value="1"/>
</dbReference>
<dbReference type="PANTHER" id="PTHR37311">
    <property type="entry name" value="2-PHOSPHOSULFOLACTATE PHOSPHATASE-RELATED"/>
    <property type="match status" value="1"/>
</dbReference>
<dbReference type="Proteomes" id="UP000190080">
    <property type="component" value="Unassembled WGS sequence"/>
</dbReference>
<evidence type="ECO:0000313" key="9">
    <source>
        <dbReference type="EMBL" id="OPJ63022.1"/>
    </source>
</evidence>
<dbReference type="GO" id="GO:0050545">
    <property type="term" value="F:sulfopyruvate decarboxylase activity"/>
    <property type="evidence" value="ECO:0007669"/>
    <property type="project" value="TreeGrafter"/>
</dbReference>
<reference evidence="9 10" key="1">
    <citation type="submission" date="2017-03" db="EMBL/GenBank/DDBJ databases">
        <title>Genome sequence of Clostridium oryzae DSM 28571.</title>
        <authorList>
            <person name="Poehlein A."/>
            <person name="Daniel R."/>
        </authorList>
    </citation>
    <scope>NUCLEOTIDE SEQUENCE [LARGE SCALE GENOMIC DNA]</scope>
    <source>
        <strain evidence="9 10">DSM 28571</strain>
    </source>
</reference>
<sequence>MKVDIIITADDIKPDKVIGKVVIVIDMLRATSVITTAIKNGCKKVIPVLTINEALEIANRDRKDSLLGGERKAEKIEGFDFSNSPLEYAEAAVKNKTLVMTTTNGTRAIKGCAGAENIFIACLLNASAVAKLLAKINRDVVIVNAGTNCNFSLDDFICSGYIITKLMEHQRVELTDIAFLAQHEYKQHEDIKSLVKYATHYGVIKRLGLEKDLEYCCTKDLTDVIPYYNGEYITRFN</sequence>